<evidence type="ECO:0000313" key="2">
    <source>
        <dbReference type="EMBL" id="GGC57478.1"/>
    </source>
</evidence>
<protein>
    <submittedName>
        <fullName evidence="2">Uncharacterized protein</fullName>
    </submittedName>
</protein>
<organism evidence="2 3">
    <name type="scientific">Chelatococcus reniformis</name>
    <dbReference type="NCBI Taxonomy" id="1494448"/>
    <lineage>
        <taxon>Bacteria</taxon>
        <taxon>Pseudomonadati</taxon>
        <taxon>Pseudomonadota</taxon>
        <taxon>Alphaproteobacteria</taxon>
        <taxon>Hyphomicrobiales</taxon>
        <taxon>Chelatococcaceae</taxon>
        <taxon>Chelatococcus</taxon>
    </lineage>
</organism>
<proteinExistence type="predicted"/>
<evidence type="ECO:0000256" key="1">
    <source>
        <dbReference type="SAM" id="MobiDB-lite"/>
    </source>
</evidence>
<gene>
    <name evidence="2" type="ORF">GCM10010994_15590</name>
</gene>
<sequence length="73" mass="7902">MQAQDDLDGDEAQQEAADQRDRRRHRQAVGQGEDDDQQGKGLVMQPADNLADADPIIVAGGECDQDVGRALDI</sequence>
<evidence type="ECO:0000313" key="3">
    <source>
        <dbReference type="Proteomes" id="UP000637002"/>
    </source>
</evidence>
<reference evidence="2" key="2">
    <citation type="submission" date="2020-09" db="EMBL/GenBank/DDBJ databases">
        <authorList>
            <person name="Sun Q."/>
            <person name="Zhou Y."/>
        </authorList>
    </citation>
    <scope>NUCLEOTIDE SEQUENCE</scope>
    <source>
        <strain evidence="2">CGMCC 1.12919</strain>
    </source>
</reference>
<keyword evidence="3" id="KW-1185">Reference proteome</keyword>
<feature type="compositionally biased region" description="Acidic residues" evidence="1">
    <location>
        <begin position="1"/>
        <end position="13"/>
    </location>
</feature>
<comment type="caution">
    <text evidence="2">The sequence shown here is derived from an EMBL/GenBank/DDBJ whole genome shotgun (WGS) entry which is preliminary data.</text>
</comment>
<accession>A0A916U1S1</accession>
<feature type="region of interest" description="Disordered" evidence="1">
    <location>
        <begin position="1"/>
        <end position="44"/>
    </location>
</feature>
<dbReference type="Proteomes" id="UP000637002">
    <property type="component" value="Unassembled WGS sequence"/>
</dbReference>
<dbReference type="AlphaFoldDB" id="A0A916U1S1"/>
<name>A0A916U1S1_9HYPH</name>
<dbReference type="EMBL" id="BMGG01000002">
    <property type="protein sequence ID" value="GGC57478.1"/>
    <property type="molecule type" value="Genomic_DNA"/>
</dbReference>
<reference evidence="2" key="1">
    <citation type="journal article" date="2014" name="Int. J. Syst. Evol. Microbiol.">
        <title>Complete genome sequence of Corynebacterium casei LMG S-19264T (=DSM 44701T), isolated from a smear-ripened cheese.</title>
        <authorList>
            <consortium name="US DOE Joint Genome Institute (JGI-PGF)"/>
            <person name="Walter F."/>
            <person name="Albersmeier A."/>
            <person name="Kalinowski J."/>
            <person name="Ruckert C."/>
        </authorList>
    </citation>
    <scope>NUCLEOTIDE SEQUENCE</scope>
    <source>
        <strain evidence="2">CGMCC 1.12919</strain>
    </source>
</reference>